<feature type="compositionally biased region" description="Low complexity" evidence="2">
    <location>
        <begin position="311"/>
        <end position="350"/>
    </location>
</feature>
<dbReference type="InterPro" id="IPR036388">
    <property type="entry name" value="WH-like_DNA-bd_sf"/>
</dbReference>
<dbReference type="InterPro" id="IPR000600">
    <property type="entry name" value="ROK"/>
</dbReference>
<dbReference type="InterPro" id="IPR043129">
    <property type="entry name" value="ATPase_NBD"/>
</dbReference>
<dbReference type="SUPFAM" id="SSF53067">
    <property type="entry name" value="Actin-like ATPase domain"/>
    <property type="match status" value="1"/>
</dbReference>
<gene>
    <name evidence="4" type="ORF">GCM10025869_28510</name>
</gene>
<dbReference type="InterPro" id="IPR011991">
    <property type="entry name" value="ArsR-like_HTH"/>
</dbReference>
<evidence type="ECO:0000313" key="5">
    <source>
        <dbReference type="Proteomes" id="UP001157069"/>
    </source>
</evidence>
<reference evidence="5" key="1">
    <citation type="journal article" date="2019" name="Int. J. Syst. Evol. Microbiol.">
        <title>The Global Catalogue of Microorganisms (GCM) 10K type strain sequencing project: providing services to taxonomists for standard genome sequencing and annotation.</title>
        <authorList>
            <consortium name="The Broad Institute Genomics Platform"/>
            <consortium name="The Broad Institute Genome Sequencing Center for Infectious Disease"/>
            <person name="Wu L."/>
            <person name="Ma J."/>
        </authorList>
    </citation>
    <scope>NUCLEOTIDE SEQUENCE [LARGE SCALE GENOMIC DNA]</scope>
    <source>
        <strain evidence="5">NBRC 108755</strain>
    </source>
</reference>
<comment type="caution">
    <text evidence="4">The sequence shown here is derived from an EMBL/GenBank/DDBJ whole genome shotgun (WGS) entry which is preliminary data.</text>
</comment>
<organism evidence="4 5">
    <name type="scientific">Homoserinibacter gongjuensis</name>
    <dbReference type="NCBI Taxonomy" id="1162968"/>
    <lineage>
        <taxon>Bacteria</taxon>
        <taxon>Bacillati</taxon>
        <taxon>Actinomycetota</taxon>
        <taxon>Actinomycetes</taxon>
        <taxon>Micrococcales</taxon>
        <taxon>Microbacteriaceae</taxon>
        <taxon>Homoserinibacter</taxon>
    </lineage>
</organism>
<feature type="compositionally biased region" description="Low complexity" evidence="2">
    <location>
        <begin position="266"/>
        <end position="275"/>
    </location>
</feature>
<dbReference type="CDD" id="cd23763">
    <property type="entry name" value="ASKHA_ATPase_ROK"/>
    <property type="match status" value="1"/>
</dbReference>
<comment type="similarity">
    <text evidence="1">Belongs to the ROK (NagC/XylR) family.</text>
</comment>
<feature type="domain" description="HTH iclR-type" evidence="3">
    <location>
        <begin position="29"/>
        <end position="69"/>
    </location>
</feature>
<dbReference type="Gene3D" id="1.10.10.10">
    <property type="entry name" value="Winged helix-like DNA-binding domain superfamily/Winged helix DNA-binding domain"/>
    <property type="match status" value="1"/>
</dbReference>
<dbReference type="PANTHER" id="PTHR18964">
    <property type="entry name" value="ROK (REPRESSOR, ORF, KINASE) FAMILY"/>
    <property type="match status" value="1"/>
</dbReference>
<dbReference type="InterPro" id="IPR005471">
    <property type="entry name" value="Tscrpt_reg_IclR_N"/>
</dbReference>
<evidence type="ECO:0000259" key="3">
    <source>
        <dbReference type="Pfam" id="PF09339"/>
    </source>
</evidence>
<sequence>MVNASASGDGRSPGPAQPGLLRSLNNRVVLELLIEHGTLSRSDVHALTGLSKPTASQLLQRLEESGLVRPSGFGDTGPGGRAPQLYRIVPSAGHAAAVDVRRGRARVRISDITGTVVVEQERETDPNDSGPSSAATIIASSCAEAGIAPAQLDAIVISVPGSYDSDSDALWYVDHLPGWQQPAVGAELRRLFPAASVSIENDVNLAAIAERNAASDDAESFFLFWLDDGIGGAIMIDGSLYRGSRGAAGEAAFLLSPVPCSTSRAARTARSSARWARPHSARSPPRPGTRRTPPPRRCGCCSRIPPRQPLSSSSRVATHSHSHPSSPCSIPRASCSRASSPSSAESGCAPRSRASSTPSC</sequence>
<evidence type="ECO:0000256" key="1">
    <source>
        <dbReference type="ARBA" id="ARBA00006479"/>
    </source>
</evidence>
<dbReference type="Pfam" id="PF00480">
    <property type="entry name" value="ROK"/>
    <property type="match status" value="1"/>
</dbReference>
<accession>A0ABQ6JVJ2</accession>
<dbReference type="EMBL" id="BSVA01000001">
    <property type="protein sequence ID" value="GMA92322.1"/>
    <property type="molecule type" value="Genomic_DNA"/>
</dbReference>
<dbReference type="CDD" id="cd00090">
    <property type="entry name" value="HTH_ARSR"/>
    <property type="match status" value="1"/>
</dbReference>
<feature type="region of interest" description="Disordered" evidence="2">
    <location>
        <begin position="266"/>
        <end position="360"/>
    </location>
</feature>
<dbReference type="PANTHER" id="PTHR18964:SF149">
    <property type="entry name" value="BIFUNCTIONAL UDP-N-ACETYLGLUCOSAMINE 2-EPIMERASE_N-ACETYLMANNOSAMINE KINASE"/>
    <property type="match status" value="1"/>
</dbReference>
<dbReference type="Pfam" id="PF09339">
    <property type="entry name" value="HTH_IclR"/>
    <property type="match status" value="1"/>
</dbReference>
<dbReference type="Proteomes" id="UP001157069">
    <property type="component" value="Unassembled WGS sequence"/>
</dbReference>
<protein>
    <recommendedName>
        <fullName evidence="3">HTH iclR-type domain-containing protein</fullName>
    </recommendedName>
</protein>
<dbReference type="InterPro" id="IPR036390">
    <property type="entry name" value="WH_DNA-bd_sf"/>
</dbReference>
<name>A0ABQ6JVJ2_9MICO</name>
<proteinExistence type="inferred from homology"/>
<dbReference type="SUPFAM" id="SSF46785">
    <property type="entry name" value="Winged helix' DNA-binding domain"/>
    <property type="match status" value="1"/>
</dbReference>
<dbReference type="Gene3D" id="3.30.420.40">
    <property type="match status" value="2"/>
</dbReference>
<evidence type="ECO:0000313" key="4">
    <source>
        <dbReference type="EMBL" id="GMA92322.1"/>
    </source>
</evidence>
<keyword evidence="5" id="KW-1185">Reference proteome</keyword>
<evidence type="ECO:0000256" key="2">
    <source>
        <dbReference type="SAM" id="MobiDB-lite"/>
    </source>
</evidence>
<feature type="region of interest" description="Disordered" evidence="2">
    <location>
        <begin position="1"/>
        <end position="20"/>
    </location>
</feature>